<keyword evidence="4" id="KW-1185">Reference proteome</keyword>
<keyword evidence="1" id="KW-1133">Transmembrane helix</keyword>
<organism evidence="3 4">
    <name type="scientific">Pullulanibacillus camelliae</name>
    <dbReference type="NCBI Taxonomy" id="1707096"/>
    <lineage>
        <taxon>Bacteria</taxon>
        <taxon>Bacillati</taxon>
        <taxon>Bacillota</taxon>
        <taxon>Bacilli</taxon>
        <taxon>Bacillales</taxon>
        <taxon>Sporolactobacillaceae</taxon>
        <taxon>Pullulanibacillus</taxon>
    </lineage>
</organism>
<dbReference type="Pfam" id="PF04734">
    <property type="entry name" value="Ceramidase_alk"/>
    <property type="match status" value="1"/>
</dbReference>
<dbReference type="AlphaFoldDB" id="A0A8J2YK93"/>
<reference evidence="3" key="1">
    <citation type="journal article" date="2014" name="Int. J. Syst. Evol. Microbiol.">
        <title>Complete genome sequence of Corynebacterium casei LMG S-19264T (=DSM 44701T), isolated from a smear-ripened cheese.</title>
        <authorList>
            <consortium name="US DOE Joint Genome Institute (JGI-PGF)"/>
            <person name="Walter F."/>
            <person name="Albersmeier A."/>
            <person name="Kalinowski J."/>
            <person name="Ruckert C."/>
        </authorList>
    </citation>
    <scope>NUCLEOTIDE SEQUENCE</scope>
    <source>
        <strain evidence="3">CGMCC 1.15371</strain>
    </source>
</reference>
<evidence type="ECO:0000313" key="4">
    <source>
        <dbReference type="Proteomes" id="UP000628775"/>
    </source>
</evidence>
<comment type="caution">
    <text evidence="3">The sequence shown here is derived from an EMBL/GenBank/DDBJ whole genome shotgun (WGS) entry which is preliminary data.</text>
</comment>
<evidence type="ECO:0000259" key="2">
    <source>
        <dbReference type="Pfam" id="PF04734"/>
    </source>
</evidence>
<evidence type="ECO:0000256" key="1">
    <source>
        <dbReference type="SAM" id="Phobius"/>
    </source>
</evidence>
<keyword evidence="1" id="KW-0472">Membrane</keyword>
<reference evidence="3" key="2">
    <citation type="submission" date="2020-09" db="EMBL/GenBank/DDBJ databases">
        <authorList>
            <person name="Sun Q."/>
            <person name="Zhou Y."/>
        </authorList>
    </citation>
    <scope>NUCLEOTIDE SEQUENCE</scope>
    <source>
        <strain evidence="3">CGMCC 1.15371</strain>
    </source>
</reference>
<sequence>MVNIRAINGQQNNSKSVFYYIMIGIFVSPIYITLFALSLIKVSVNMSIVLVSRKNVFRRTMAENEAANFILKEFDKLSKIGLYTIDITPPLGIDFIGYHRDGGIKGILDRIYATAFVFENQGEKIVLISVDNIGLSVGDTTQLRVRISEKLQIEIDNVTVICTHTHSGPETEGKVPLHQAYKTVLFENLFQAVFRANEALQPCNIGWGVTKGEIGVNRRQIVNGKAIMGTNLDGIVDKRIGVLGIKNNDTNEMIGVIIFCTAHPNVLRGDSFLLSGDYPGKTKQILEQTLSCPVVVIQGGAGNINAKWRGTQDDLKKMAQALSGYVLTVLPDIDYRPISKMVSVSKNLSMKLKRIPDPKDIDKIALSAEKKWGVNTTKWKTEILNKYKENQRELEVDLEVQLIQLNEGFFSGIPMEPFAETALEIRDSLENDFAFFGGYTNGYLGYLPNRESYPYGGYEVEINPVVYGPETGLWMSPHENTAEQVVKTVLNLYKSNN</sequence>
<dbReference type="EMBL" id="BMIR01000015">
    <property type="protein sequence ID" value="GGE48727.1"/>
    <property type="molecule type" value="Genomic_DNA"/>
</dbReference>
<accession>A0A8J2YK93</accession>
<keyword evidence="1" id="KW-0812">Transmembrane</keyword>
<protein>
    <submittedName>
        <fullName evidence="3">Alkaline ceramidase</fullName>
    </submittedName>
</protein>
<dbReference type="InterPro" id="IPR031329">
    <property type="entry name" value="NEUT/ALK_ceramidase_N"/>
</dbReference>
<feature type="domain" description="Neutral/alkaline non-lysosomal ceramidase N-terminal" evidence="2">
    <location>
        <begin position="80"/>
        <end position="290"/>
    </location>
</feature>
<name>A0A8J2YK93_9BACL</name>
<proteinExistence type="predicted"/>
<evidence type="ECO:0000313" key="3">
    <source>
        <dbReference type="EMBL" id="GGE48727.1"/>
    </source>
</evidence>
<gene>
    <name evidence="3" type="ORF">GCM10011391_29440</name>
</gene>
<dbReference type="Proteomes" id="UP000628775">
    <property type="component" value="Unassembled WGS sequence"/>
</dbReference>
<feature type="transmembrane region" description="Helical" evidence="1">
    <location>
        <begin position="17"/>
        <end position="40"/>
    </location>
</feature>